<gene>
    <name evidence="2" type="ORF">PtA15_10A343</name>
</gene>
<accession>A0ABY7CW86</accession>
<organism evidence="2 3">
    <name type="scientific">Puccinia triticina</name>
    <dbReference type="NCBI Taxonomy" id="208348"/>
    <lineage>
        <taxon>Eukaryota</taxon>
        <taxon>Fungi</taxon>
        <taxon>Dikarya</taxon>
        <taxon>Basidiomycota</taxon>
        <taxon>Pucciniomycotina</taxon>
        <taxon>Pucciniomycetes</taxon>
        <taxon>Pucciniales</taxon>
        <taxon>Pucciniaceae</taxon>
        <taxon>Puccinia</taxon>
    </lineage>
</organism>
<evidence type="ECO:0000313" key="2">
    <source>
        <dbReference type="EMBL" id="WAQ88920.1"/>
    </source>
</evidence>
<feature type="region of interest" description="Disordered" evidence="1">
    <location>
        <begin position="96"/>
        <end position="122"/>
    </location>
</feature>
<name>A0ABY7CW86_9BASI</name>
<dbReference type="RefSeq" id="XP_053024475.1">
    <property type="nucleotide sequence ID" value="XM_053160508.1"/>
</dbReference>
<evidence type="ECO:0000256" key="1">
    <source>
        <dbReference type="SAM" id="MobiDB-lite"/>
    </source>
</evidence>
<feature type="compositionally biased region" description="Acidic residues" evidence="1">
    <location>
        <begin position="98"/>
        <end position="111"/>
    </location>
</feature>
<proteinExistence type="predicted"/>
<dbReference type="EMBL" id="CP110430">
    <property type="protein sequence ID" value="WAQ88920.1"/>
    <property type="molecule type" value="Genomic_DNA"/>
</dbReference>
<dbReference type="Proteomes" id="UP001164743">
    <property type="component" value="Chromosome 10A"/>
</dbReference>
<reference evidence="2" key="1">
    <citation type="submission" date="2022-10" db="EMBL/GenBank/DDBJ databases">
        <title>Puccinia triticina Genome sequencing and assembly.</title>
        <authorList>
            <person name="Li C."/>
        </authorList>
    </citation>
    <scope>NUCLEOTIDE SEQUENCE</scope>
    <source>
        <strain evidence="2">Pt15</strain>
    </source>
</reference>
<evidence type="ECO:0000313" key="3">
    <source>
        <dbReference type="Proteomes" id="UP001164743"/>
    </source>
</evidence>
<sequence>MFLSLRMERGGRLVYQSHKNDITTQSLEMFVRMARNEDITDKDHKDTKQSVPDCKDLLLEGLKVLQNDITSGKISRLKLHFFWDAPAGELNQSIVQEDPTDLEEEDQEENEQTVTPETCFEM</sequence>
<dbReference type="GeneID" id="77801403"/>
<keyword evidence="3" id="KW-1185">Reference proteome</keyword>
<protein>
    <submittedName>
        <fullName evidence="2">Uncharacterized protein</fullName>
    </submittedName>
</protein>